<dbReference type="PANTHER" id="PTHR24198:SF165">
    <property type="entry name" value="ANKYRIN REPEAT-CONTAINING PROTEIN-RELATED"/>
    <property type="match status" value="1"/>
</dbReference>
<reference evidence="4 5" key="1">
    <citation type="journal article" date="2019" name="Nat. Ecol. Evol.">
        <title>Megaphylogeny resolves global patterns of mushroom evolution.</title>
        <authorList>
            <person name="Varga T."/>
            <person name="Krizsan K."/>
            <person name="Foldi C."/>
            <person name="Dima B."/>
            <person name="Sanchez-Garcia M."/>
            <person name="Sanchez-Ramirez S."/>
            <person name="Szollosi G.J."/>
            <person name="Szarkandi J.G."/>
            <person name="Papp V."/>
            <person name="Albert L."/>
            <person name="Andreopoulos W."/>
            <person name="Angelini C."/>
            <person name="Antonin V."/>
            <person name="Barry K.W."/>
            <person name="Bougher N.L."/>
            <person name="Buchanan P."/>
            <person name="Buyck B."/>
            <person name="Bense V."/>
            <person name="Catcheside P."/>
            <person name="Chovatia M."/>
            <person name="Cooper J."/>
            <person name="Damon W."/>
            <person name="Desjardin D."/>
            <person name="Finy P."/>
            <person name="Geml J."/>
            <person name="Haridas S."/>
            <person name="Hughes K."/>
            <person name="Justo A."/>
            <person name="Karasinski D."/>
            <person name="Kautmanova I."/>
            <person name="Kiss B."/>
            <person name="Kocsube S."/>
            <person name="Kotiranta H."/>
            <person name="LaButti K.M."/>
            <person name="Lechner B.E."/>
            <person name="Liimatainen K."/>
            <person name="Lipzen A."/>
            <person name="Lukacs Z."/>
            <person name="Mihaltcheva S."/>
            <person name="Morgado L.N."/>
            <person name="Niskanen T."/>
            <person name="Noordeloos M.E."/>
            <person name="Ohm R.A."/>
            <person name="Ortiz-Santana B."/>
            <person name="Ovrebo C."/>
            <person name="Racz N."/>
            <person name="Riley R."/>
            <person name="Savchenko A."/>
            <person name="Shiryaev A."/>
            <person name="Soop K."/>
            <person name="Spirin V."/>
            <person name="Szebenyi C."/>
            <person name="Tomsovsky M."/>
            <person name="Tulloss R.E."/>
            <person name="Uehling J."/>
            <person name="Grigoriev I.V."/>
            <person name="Vagvolgyi C."/>
            <person name="Papp T."/>
            <person name="Martin F.M."/>
            <person name="Miettinen O."/>
            <person name="Hibbett D.S."/>
            <person name="Nagy L.G."/>
        </authorList>
    </citation>
    <scope>NUCLEOTIDE SEQUENCE [LARGE SCALE GENOMIC DNA]</scope>
    <source>
        <strain evidence="4 5">CBS 121175</strain>
    </source>
</reference>
<dbReference type="Gene3D" id="1.25.40.20">
    <property type="entry name" value="Ankyrin repeat-containing domain"/>
    <property type="match status" value="1"/>
</dbReference>
<dbReference type="STRING" id="230819.A0A5C3L0P6"/>
<dbReference type="AlphaFoldDB" id="A0A5C3L0P6"/>
<keyword evidence="5" id="KW-1185">Reference proteome</keyword>
<gene>
    <name evidence="4" type="ORF">FA15DRAFT_558845</name>
</gene>
<dbReference type="SUPFAM" id="SSF48403">
    <property type="entry name" value="Ankyrin repeat"/>
    <property type="match status" value="1"/>
</dbReference>
<feature type="repeat" description="ANK" evidence="3">
    <location>
        <begin position="104"/>
        <end position="126"/>
    </location>
</feature>
<feature type="non-terminal residue" evidence="4">
    <location>
        <position position="126"/>
    </location>
</feature>
<dbReference type="OrthoDB" id="194358at2759"/>
<evidence type="ECO:0000313" key="4">
    <source>
        <dbReference type="EMBL" id="TFK25653.1"/>
    </source>
</evidence>
<dbReference type="PANTHER" id="PTHR24198">
    <property type="entry name" value="ANKYRIN REPEAT AND PROTEIN KINASE DOMAIN-CONTAINING PROTEIN"/>
    <property type="match status" value="1"/>
</dbReference>
<dbReference type="SMART" id="SM00248">
    <property type="entry name" value="ANK"/>
    <property type="match status" value="4"/>
</dbReference>
<accession>A0A5C3L0P6</accession>
<dbReference type="InterPro" id="IPR002110">
    <property type="entry name" value="Ankyrin_rpt"/>
</dbReference>
<evidence type="ECO:0000256" key="1">
    <source>
        <dbReference type="ARBA" id="ARBA00022737"/>
    </source>
</evidence>
<evidence type="ECO:0000256" key="2">
    <source>
        <dbReference type="ARBA" id="ARBA00023043"/>
    </source>
</evidence>
<dbReference type="Proteomes" id="UP000307440">
    <property type="component" value="Unassembled WGS sequence"/>
</dbReference>
<proteinExistence type="predicted"/>
<protein>
    <submittedName>
        <fullName evidence="4">Ankyrin</fullName>
    </submittedName>
</protein>
<dbReference type="InterPro" id="IPR036770">
    <property type="entry name" value="Ankyrin_rpt-contain_sf"/>
</dbReference>
<sequence length="126" mass="13832">GSTPLILASMAGREDVVAFLMDIEGVNVNMGTRDRGTALFAAVANHHAGVVKIILSKRGVNVNRRTQRLDQDSPLTLASRTGQREIVQLLLETEEIDTNLQNGRGETALYLAIREGHQDIVRMLLQ</sequence>
<keyword evidence="1" id="KW-0677">Repeat</keyword>
<feature type="non-terminal residue" evidence="4">
    <location>
        <position position="1"/>
    </location>
</feature>
<name>A0A5C3L0P6_COPMA</name>
<dbReference type="Pfam" id="PF12796">
    <property type="entry name" value="Ank_2"/>
    <property type="match status" value="2"/>
</dbReference>
<evidence type="ECO:0000256" key="3">
    <source>
        <dbReference type="PROSITE-ProRule" id="PRU00023"/>
    </source>
</evidence>
<evidence type="ECO:0000313" key="5">
    <source>
        <dbReference type="Proteomes" id="UP000307440"/>
    </source>
</evidence>
<dbReference type="EMBL" id="ML210183">
    <property type="protein sequence ID" value="TFK25653.1"/>
    <property type="molecule type" value="Genomic_DNA"/>
</dbReference>
<dbReference type="PROSITE" id="PS50088">
    <property type="entry name" value="ANK_REPEAT"/>
    <property type="match status" value="1"/>
</dbReference>
<organism evidence="4 5">
    <name type="scientific">Coprinopsis marcescibilis</name>
    <name type="common">Agaric fungus</name>
    <name type="synonym">Psathyrella marcescibilis</name>
    <dbReference type="NCBI Taxonomy" id="230819"/>
    <lineage>
        <taxon>Eukaryota</taxon>
        <taxon>Fungi</taxon>
        <taxon>Dikarya</taxon>
        <taxon>Basidiomycota</taxon>
        <taxon>Agaricomycotina</taxon>
        <taxon>Agaricomycetes</taxon>
        <taxon>Agaricomycetidae</taxon>
        <taxon>Agaricales</taxon>
        <taxon>Agaricineae</taxon>
        <taxon>Psathyrellaceae</taxon>
        <taxon>Coprinopsis</taxon>
    </lineage>
</organism>
<keyword evidence="2 3" id="KW-0040">ANK repeat</keyword>
<dbReference type="PROSITE" id="PS50297">
    <property type="entry name" value="ANK_REP_REGION"/>
    <property type="match status" value="1"/>
</dbReference>